<keyword evidence="4 5" id="KW-0472">Membrane</keyword>
<feature type="transmembrane region" description="Helical" evidence="5">
    <location>
        <begin position="402"/>
        <end position="432"/>
    </location>
</feature>
<evidence type="ECO:0000259" key="6">
    <source>
        <dbReference type="Pfam" id="PF04932"/>
    </source>
</evidence>
<sequence>MGANLHKEPGKKSGSFLRRFPNLIVGLALTGISLGFLLRWEPAPCDVITAIALVTGVSFLKEGWRRLPRLLVVFLIAFILANMAGLVGILAFSSGLRFFSITLYLILFMVFINGLGSAHETFGELARRAYMFAAVVAAGLIWFAFLGLAFDNPEGVVWATRFLRPTGLFKDPNVAGSFLVAPLIFITCFILSPPSTRGSGSCYSYLLYLFLLSALLHTASRSAILAWGLGYITVLGFVRGKLLHKLQHLCATAGFLVLVAPFLYFSNSLTLTLGERVLPHMACVGTFIDRVGGCTAERLPAEQPSLLFEYDTGGRLYAWQAALRMWESRPLLGVGPGNFEVLSPGIERSLGARVITPSAHNTYLRILAENGIIGIMAFIAALVVTLVSALRTRRAREEPWLVVSFLALLLNGMFIDSLHFRHFWLIWALLLLSTRDSTSK</sequence>
<reference evidence="7 8" key="1">
    <citation type="submission" date="2009-10" db="EMBL/GenBank/DDBJ databases">
        <title>Complete sequence of chromosome of Ammonifex degensii KC4.</title>
        <authorList>
            <consortium name="US DOE Joint Genome Institute"/>
            <person name="Kerfeld C."/>
            <person name="Goodner B."/>
            <person name="Huber H."/>
            <person name="Stetter K."/>
            <person name="Lucas S."/>
            <person name="Copeland A."/>
            <person name="Lapidus A."/>
            <person name="Glavina del Rio T."/>
            <person name="Dalin E."/>
            <person name="Tice H."/>
            <person name="Bruce D."/>
            <person name="Goodwin L."/>
            <person name="Pitluck S."/>
            <person name="Saunders E."/>
            <person name="Brettin T."/>
            <person name="Detter J.C."/>
            <person name="Han C."/>
            <person name="Larimer F."/>
            <person name="Land M."/>
            <person name="Hauser L."/>
            <person name="Kyrpides N."/>
            <person name="Ovchinnikova G."/>
            <person name="Richardson P."/>
        </authorList>
    </citation>
    <scope>NUCLEOTIDE SEQUENCE [LARGE SCALE GENOMIC DNA]</scope>
    <source>
        <strain evidence="8">DSM 10501 / KC4</strain>
    </source>
</reference>
<feature type="domain" description="O-antigen ligase-related" evidence="6">
    <location>
        <begin position="207"/>
        <end position="379"/>
    </location>
</feature>
<dbReference type="InterPro" id="IPR051533">
    <property type="entry name" value="WaaL-like"/>
</dbReference>
<keyword evidence="2 5" id="KW-0812">Transmembrane</keyword>
<protein>
    <submittedName>
        <fullName evidence="7">O-antigen polymerase</fullName>
    </submittedName>
</protein>
<evidence type="ECO:0000256" key="2">
    <source>
        <dbReference type="ARBA" id="ARBA00022692"/>
    </source>
</evidence>
<feature type="transmembrane region" description="Helical" evidence="5">
    <location>
        <begin position="205"/>
        <end position="234"/>
    </location>
</feature>
<feature type="transmembrane region" description="Helical" evidence="5">
    <location>
        <begin position="46"/>
        <end position="64"/>
    </location>
</feature>
<evidence type="ECO:0000256" key="3">
    <source>
        <dbReference type="ARBA" id="ARBA00022989"/>
    </source>
</evidence>
<feature type="transmembrane region" description="Helical" evidence="5">
    <location>
        <begin position="71"/>
        <end position="92"/>
    </location>
</feature>
<evidence type="ECO:0000256" key="4">
    <source>
        <dbReference type="ARBA" id="ARBA00023136"/>
    </source>
</evidence>
<evidence type="ECO:0000313" key="8">
    <source>
        <dbReference type="Proteomes" id="UP000002620"/>
    </source>
</evidence>
<evidence type="ECO:0000256" key="5">
    <source>
        <dbReference type="SAM" id="Phobius"/>
    </source>
</evidence>
<comment type="subcellular location">
    <subcellularLocation>
        <location evidence="1">Membrane</location>
        <topology evidence="1">Multi-pass membrane protein</topology>
    </subcellularLocation>
</comment>
<feature type="transmembrane region" description="Helical" evidence="5">
    <location>
        <begin position="174"/>
        <end position="193"/>
    </location>
</feature>
<dbReference type="KEGG" id="adg:Adeg_0508"/>
<organism evidence="7 8">
    <name type="scientific">Ammonifex degensii (strain DSM 10501 / KC4)</name>
    <dbReference type="NCBI Taxonomy" id="429009"/>
    <lineage>
        <taxon>Bacteria</taxon>
        <taxon>Bacillati</taxon>
        <taxon>Bacillota</taxon>
        <taxon>Clostridia</taxon>
        <taxon>Thermoanaerobacterales</taxon>
        <taxon>Thermoanaerobacteraceae</taxon>
        <taxon>Ammonifex</taxon>
    </lineage>
</organism>
<dbReference type="eggNOG" id="COG3307">
    <property type="taxonomic scope" value="Bacteria"/>
</dbReference>
<evidence type="ECO:0000256" key="1">
    <source>
        <dbReference type="ARBA" id="ARBA00004141"/>
    </source>
</evidence>
<dbReference type="STRING" id="429009.Adeg_0508"/>
<dbReference type="OrthoDB" id="9806320at2"/>
<dbReference type="Proteomes" id="UP000002620">
    <property type="component" value="Chromosome"/>
</dbReference>
<keyword evidence="3 5" id="KW-1133">Transmembrane helix</keyword>
<feature type="transmembrane region" description="Helical" evidence="5">
    <location>
        <begin position="98"/>
        <end position="118"/>
    </location>
</feature>
<feature type="transmembrane region" description="Helical" evidence="5">
    <location>
        <begin position="246"/>
        <end position="266"/>
    </location>
</feature>
<accession>C9RBN1</accession>
<feature type="transmembrane region" description="Helical" evidence="5">
    <location>
        <begin position="130"/>
        <end position="150"/>
    </location>
</feature>
<proteinExistence type="predicted"/>
<feature type="transmembrane region" description="Helical" evidence="5">
    <location>
        <begin position="371"/>
        <end position="390"/>
    </location>
</feature>
<gene>
    <name evidence="7" type="ordered locus">Adeg_0508</name>
</gene>
<dbReference type="PANTHER" id="PTHR37422">
    <property type="entry name" value="TEICHURONIC ACID BIOSYNTHESIS PROTEIN TUAE"/>
    <property type="match status" value="1"/>
</dbReference>
<dbReference type="AlphaFoldDB" id="C9RBN1"/>
<dbReference type="Pfam" id="PF04932">
    <property type="entry name" value="Wzy_C"/>
    <property type="match status" value="1"/>
</dbReference>
<evidence type="ECO:0000313" key="7">
    <source>
        <dbReference type="EMBL" id="ACX51658.1"/>
    </source>
</evidence>
<name>C9RBN1_AMMDK</name>
<dbReference type="GO" id="GO:0016020">
    <property type="term" value="C:membrane"/>
    <property type="evidence" value="ECO:0007669"/>
    <property type="project" value="UniProtKB-SubCell"/>
</dbReference>
<dbReference type="RefSeq" id="WP_015738536.1">
    <property type="nucleotide sequence ID" value="NC_013385.1"/>
</dbReference>
<feature type="transmembrane region" description="Helical" evidence="5">
    <location>
        <begin position="20"/>
        <end position="40"/>
    </location>
</feature>
<dbReference type="EMBL" id="CP001785">
    <property type="protein sequence ID" value="ACX51658.1"/>
    <property type="molecule type" value="Genomic_DNA"/>
</dbReference>
<keyword evidence="8" id="KW-1185">Reference proteome</keyword>
<dbReference type="InterPro" id="IPR007016">
    <property type="entry name" value="O-antigen_ligase-rel_domated"/>
</dbReference>
<dbReference type="PANTHER" id="PTHR37422:SF13">
    <property type="entry name" value="LIPOPOLYSACCHARIDE BIOSYNTHESIS PROTEIN PA4999-RELATED"/>
    <property type="match status" value="1"/>
</dbReference>
<dbReference type="HOGENOM" id="CLU_643880_0_0_9"/>